<dbReference type="AlphaFoldDB" id="A0A0E0IGM9"/>
<organism evidence="2">
    <name type="scientific">Oryza nivara</name>
    <name type="common">Indian wild rice</name>
    <name type="synonym">Oryza sativa f. spontanea</name>
    <dbReference type="NCBI Taxonomy" id="4536"/>
    <lineage>
        <taxon>Eukaryota</taxon>
        <taxon>Viridiplantae</taxon>
        <taxon>Streptophyta</taxon>
        <taxon>Embryophyta</taxon>
        <taxon>Tracheophyta</taxon>
        <taxon>Spermatophyta</taxon>
        <taxon>Magnoliopsida</taxon>
        <taxon>Liliopsida</taxon>
        <taxon>Poales</taxon>
        <taxon>Poaceae</taxon>
        <taxon>BOP clade</taxon>
        <taxon>Oryzoideae</taxon>
        <taxon>Oryzeae</taxon>
        <taxon>Oryzinae</taxon>
        <taxon>Oryza</taxon>
    </lineage>
</organism>
<dbReference type="Gramene" id="ONIVA09G01890.1">
    <property type="protein sequence ID" value="ONIVA09G01890.1"/>
    <property type="gene ID" value="ONIVA09G01890"/>
</dbReference>
<accession>A0A0E0IGM9</accession>
<proteinExistence type="predicted"/>
<feature type="compositionally biased region" description="Basic and acidic residues" evidence="1">
    <location>
        <begin position="1"/>
        <end position="13"/>
    </location>
</feature>
<feature type="compositionally biased region" description="Basic residues" evidence="1">
    <location>
        <begin position="14"/>
        <end position="32"/>
    </location>
</feature>
<reference evidence="2" key="1">
    <citation type="submission" date="2015-04" db="UniProtKB">
        <authorList>
            <consortium name="EnsemblPlants"/>
        </authorList>
    </citation>
    <scope>IDENTIFICATION</scope>
    <source>
        <strain evidence="2">SL10</strain>
    </source>
</reference>
<dbReference type="EnsemblPlants" id="ONIVA09G01890.1">
    <property type="protein sequence ID" value="ONIVA09G01890.1"/>
    <property type="gene ID" value="ONIVA09G01890"/>
</dbReference>
<name>A0A0E0IGM9_ORYNI</name>
<sequence length="44" mass="4980">MLCAHVEGDDRERHLRGRGRRGGRGAQWRRRARPLCPAQLPGAC</sequence>
<feature type="region of interest" description="Disordered" evidence="1">
    <location>
        <begin position="1"/>
        <end position="32"/>
    </location>
</feature>
<protein>
    <submittedName>
        <fullName evidence="2">Uncharacterized protein</fullName>
    </submittedName>
</protein>
<dbReference type="Proteomes" id="UP000006591">
    <property type="component" value="Chromosome 9"/>
</dbReference>
<keyword evidence="3" id="KW-1185">Reference proteome</keyword>
<dbReference type="HOGENOM" id="CLU_3225466_0_0_1"/>
<reference evidence="2" key="2">
    <citation type="submission" date="2018-04" db="EMBL/GenBank/DDBJ databases">
        <title>OnivRS2 (Oryza nivara Reference Sequence Version 2).</title>
        <authorList>
            <person name="Zhang J."/>
            <person name="Kudrna D."/>
            <person name="Lee S."/>
            <person name="Talag J."/>
            <person name="Rajasekar S."/>
            <person name="Welchert J."/>
            <person name="Hsing Y.-I."/>
            <person name="Wing R.A."/>
        </authorList>
    </citation>
    <scope>NUCLEOTIDE SEQUENCE [LARGE SCALE GENOMIC DNA]</scope>
    <source>
        <strain evidence="2">SL10</strain>
    </source>
</reference>
<evidence type="ECO:0000313" key="2">
    <source>
        <dbReference type="EnsemblPlants" id="ONIVA09G01890.1"/>
    </source>
</evidence>
<evidence type="ECO:0000256" key="1">
    <source>
        <dbReference type="SAM" id="MobiDB-lite"/>
    </source>
</evidence>
<evidence type="ECO:0000313" key="3">
    <source>
        <dbReference type="Proteomes" id="UP000006591"/>
    </source>
</evidence>